<dbReference type="Gene3D" id="3.40.50.2300">
    <property type="match status" value="1"/>
</dbReference>
<dbReference type="InterPro" id="IPR005467">
    <property type="entry name" value="His_kinase_dom"/>
</dbReference>
<feature type="domain" description="Histidine kinase" evidence="6">
    <location>
        <begin position="294"/>
        <end position="512"/>
    </location>
</feature>
<dbReference type="Proteomes" id="UP000789704">
    <property type="component" value="Unassembled WGS sequence"/>
</dbReference>
<dbReference type="SMART" id="SM00086">
    <property type="entry name" value="PAC"/>
    <property type="match status" value="2"/>
</dbReference>
<dbReference type="InterPro" id="IPR000700">
    <property type="entry name" value="PAS-assoc_C"/>
</dbReference>
<feature type="domain" description="PAC" evidence="9">
    <location>
        <begin position="104"/>
        <end position="156"/>
    </location>
</feature>
<dbReference type="InterPro" id="IPR003661">
    <property type="entry name" value="HisK_dim/P_dom"/>
</dbReference>
<accession>A0A9N8S0D7</accession>
<dbReference type="PANTHER" id="PTHR43547:SF2">
    <property type="entry name" value="HYBRID SIGNAL TRANSDUCTION HISTIDINE KINASE C"/>
    <property type="match status" value="1"/>
</dbReference>
<dbReference type="GO" id="GO:0000155">
    <property type="term" value="F:phosphorelay sensor kinase activity"/>
    <property type="evidence" value="ECO:0007669"/>
    <property type="project" value="InterPro"/>
</dbReference>
<dbReference type="InterPro" id="IPR001610">
    <property type="entry name" value="PAC"/>
</dbReference>
<evidence type="ECO:0000259" key="6">
    <source>
        <dbReference type="PROSITE" id="PS50109"/>
    </source>
</evidence>
<sequence>MIPSDTPLSSSLTASGASPGTHADAPAVQDASFRALVQGIEDYAIFLLDPTGHVITWNIGAEHIKGYKPEEIIGSHFSTFYTEEAVARGWPQHELAEATIYGRFEDEGWRVRKDGTQFWANVVITALRDAHGELSGFAKITRDLTVHRNQIEALRQSEERFRLLVESVKDYAIFMLDPDGRVVSWNTGARNLKGYTRDEIIGQHFSVFYPAEDIAAGNPERALATARLTGHVEDEGWRVRQDGTMFWANVMITAVYDESRSLRGFAKVTRDMSEQRHREELEVSSERMRRFLAILAHELRNPLAPLRNAVGVMRLETGLSPSLEQTRDVIDRQVTHVTRLVDDLLDVGRITSGKVELRLEDIEVGELMARAIEVSKPFTESRNQIVRIVAWDEPVHVTADPTRLVQVLQNLLHNASKFSPEASTISISARAVDGHALLQVRDSGRGISEDLLDAVFDLFVQEQQWPLPAQGGLGIGLTLCRSLVELHGGTISAASDGAGKGTTLSVRLPLATARATPVSPETVDVAREPAAAPLRVLIVDDNRDSADSLGTLLELMGHDVRVAYDGPHALEIARDFTAQAALIDLAMPKMDGYAVMAALRALPGFDTTLYAAMTGFGHASDFAQTRAAGFEAHLVKPVELAKFETLLLRAQNR</sequence>
<gene>
    <name evidence="10" type="primary">rcsC_10</name>
    <name evidence="10" type="ORF">LMG31841_04692</name>
</gene>
<dbReference type="Gene3D" id="1.10.287.130">
    <property type="match status" value="1"/>
</dbReference>
<evidence type="ECO:0000256" key="1">
    <source>
        <dbReference type="ARBA" id="ARBA00000085"/>
    </source>
</evidence>
<dbReference type="CDD" id="cd00130">
    <property type="entry name" value="PAS"/>
    <property type="match status" value="2"/>
</dbReference>
<dbReference type="PROSITE" id="PS50109">
    <property type="entry name" value="HIS_KIN"/>
    <property type="match status" value="1"/>
</dbReference>
<dbReference type="EMBL" id="CAJQZC010000010">
    <property type="protein sequence ID" value="CAG4917536.1"/>
    <property type="molecule type" value="Genomic_DNA"/>
</dbReference>
<dbReference type="SMART" id="SM00091">
    <property type="entry name" value="PAS"/>
    <property type="match status" value="2"/>
</dbReference>
<dbReference type="AlphaFoldDB" id="A0A9N8S0D7"/>
<dbReference type="SUPFAM" id="SSF55785">
    <property type="entry name" value="PYP-like sensor domain (PAS domain)"/>
    <property type="match status" value="2"/>
</dbReference>
<dbReference type="NCBIfam" id="TIGR00229">
    <property type="entry name" value="sensory_box"/>
    <property type="match status" value="2"/>
</dbReference>
<dbReference type="Pfam" id="PF13426">
    <property type="entry name" value="PAS_9"/>
    <property type="match status" value="2"/>
</dbReference>
<dbReference type="InterPro" id="IPR011006">
    <property type="entry name" value="CheY-like_superfamily"/>
</dbReference>
<keyword evidence="10" id="KW-0418">Kinase</keyword>
<dbReference type="InterPro" id="IPR036097">
    <property type="entry name" value="HisK_dim/P_sf"/>
</dbReference>
<feature type="domain" description="Response regulatory" evidence="7">
    <location>
        <begin position="535"/>
        <end position="651"/>
    </location>
</feature>
<reference evidence="10" key="1">
    <citation type="submission" date="2021-04" db="EMBL/GenBank/DDBJ databases">
        <authorList>
            <person name="Vanwijnsberghe S."/>
        </authorList>
    </citation>
    <scope>NUCLEOTIDE SEQUENCE</scope>
    <source>
        <strain evidence="10">LMG 31841</strain>
    </source>
</reference>
<evidence type="ECO:0000313" key="10">
    <source>
        <dbReference type="EMBL" id="CAG4917536.1"/>
    </source>
</evidence>
<dbReference type="PROSITE" id="PS50113">
    <property type="entry name" value="PAC"/>
    <property type="match status" value="2"/>
</dbReference>
<dbReference type="Gene3D" id="3.30.450.20">
    <property type="entry name" value="PAS domain"/>
    <property type="match status" value="2"/>
</dbReference>
<evidence type="ECO:0000256" key="2">
    <source>
        <dbReference type="ARBA" id="ARBA00012438"/>
    </source>
</evidence>
<dbReference type="PRINTS" id="PR00344">
    <property type="entry name" value="BCTRLSENSOR"/>
</dbReference>
<keyword evidence="11" id="KW-1185">Reference proteome</keyword>
<dbReference type="PROSITE" id="PS50112">
    <property type="entry name" value="PAS"/>
    <property type="match status" value="2"/>
</dbReference>
<dbReference type="Pfam" id="PF00512">
    <property type="entry name" value="HisKA"/>
    <property type="match status" value="1"/>
</dbReference>
<feature type="domain" description="PAS" evidence="8">
    <location>
        <begin position="29"/>
        <end position="74"/>
    </location>
</feature>
<dbReference type="CDD" id="cd00082">
    <property type="entry name" value="HisKA"/>
    <property type="match status" value="1"/>
</dbReference>
<dbReference type="InterPro" id="IPR036890">
    <property type="entry name" value="HATPase_C_sf"/>
</dbReference>
<evidence type="ECO:0000256" key="5">
    <source>
        <dbReference type="SAM" id="MobiDB-lite"/>
    </source>
</evidence>
<dbReference type="CDD" id="cd17580">
    <property type="entry name" value="REC_2_DhkD-like"/>
    <property type="match status" value="1"/>
</dbReference>
<dbReference type="InterPro" id="IPR001789">
    <property type="entry name" value="Sig_transdc_resp-reg_receiver"/>
</dbReference>
<dbReference type="SUPFAM" id="SSF47384">
    <property type="entry name" value="Homodimeric domain of signal transducing histidine kinase"/>
    <property type="match status" value="1"/>
</dbReference>
<comment type="catalytic activity">
    <reaction evidence="1">
        <text>ATP + protein L-histidine = ADP + protein N-phospho-L-histidine.</text>
        <dbReference type="EC" id="2.7.13.3"/>
    </reaction>
</comment>
<dbReference type="SUPFAM" id="SSF55874">
    <property type="entry name" value="ATPase domain of HSP90 chaperone/DNA topoisomerase II/histidine kinase"/>
    <property type="match status" value="1"/>
</dbReference>
<dbReference type="RefSeq" id="WP_228882168.1">
    <property type="nucleotide sequence ID" value="NZ_CAJQZC010000010.1"/>
</dbReference>
<protein>
    <recommendedName>
        <fullName evidence="2">histidine kinase</fullName>
        <ecNumber evidence="2">2.7.13.3</ecNumber>
    </recommendedName>
</protein>
<evidence type="ECO:0000259" key="7">
    <source>
        <dbReference type="PROSITE" id="PS50110"/>
    </source>
</evidence>
<dbReference type="SUPFAM" id="SSF52172">
    <property type="entry name" value="CheY-like"/>
    <property type="match status" value="1"/>
</dbReference>
<evidence type="ECO:0000256" key="4">
    <source>
        <dbReference type="PROSITE-ProRule" id="PRU00169"/>
    </source>
</evidence>
<keyword evidence="3 4" id="KW-0597">Phosphoprotein</keyword>
<dbReference type="InterPro" id="IPR004358">
    <property type="entry name" value="Sig_transdc_His_kin-like_C"/>
</dbReference>
<comment type="caution">
    <text evidence="10">The sequence shown here is derived from an EMBL/GenBank/DDBJ whole genome shotgun (WGS) entry which is preliminary data.</text>
</comment>
<feature type="modified residue" description="4-aspartylphosphate" evidence="4">
    <location>
        <position position="584"/>
    </location>
</feature>
<evidence type="ECO:0000313" key="11">
    <source>
        <dbReference type="Proteomes" id="UP000789704"/>
    </source>
</evidence>
<organism evidence="10 11">
    <name type="scientific">Paraburkholderia saeva</name>
    <dbReference type="NCBI Taxonomy" id="2777537"/>
    <lineage>
        <taxon>Bacteria</taxon>
        <taxon>Pseudomonadati</taxon>
        <taxon>Pseudomonadota</taxon>
        <taxon>Betaproteobacteria</taxon>
        <taxon>Burkholderiales</taxon>
        <taxon>Burkholderiaceae</taxon>
        <taxon>Paraburkholderia</taxon>
    </lineage>
</organism>
<dbReference type="PANTHER" id="PTHR43547">
    <property type="entry name" value="TWO-COMPONENT HISTIDINE KINASE"/>
    <property type="match status" value="1"/>
</dbReference>
<feature type="domain" description="PAS" evidence="8">
    <location>
        <begin position="157"/>
        <end position="210"/>
    </location>
</feature>
<dbReference type="PROSITE" id="PS50110">
    <property type="entry name" value="RESPONSE_REGULATORY"/>
    <property type="match status" value="1"/>
</dbReference>
<evidence type="ECO:0000259" key="9">
    <source>
        <dbReference type="PROSITE" id="PS50113"/>
    </source>
</evidence>
<dbReference type="InterPro" id="IPR000014">
    <property type="entry name" value="PAS"/>
</dbReference>
<dbReference type="Pfam" id="PF00072">
    <property type="entry name" value="Response_reg"/>
    <property type="match status" value="1"/>
</dbReference>
<dbReference type="SMART" id="SM00387">
    <property type="entry name" value="HATPase_c"/>
    <property type="match status" value="1"/>
</dbReference>
<feature type="region of interest" description="Disordered" evidence="5">
    <location>
        <begin position="1"/>
        <end position="25"/>
    </location>
</feature>
<name>A0A9N8S0D7_9BURK</name>
<feature type="domain" description="PAC" evidence="9">
    <location>
        <begin position="232"/>
        <end position="284"/>
    </location>
</feature>
<dbReference type="InterPro" id="IPR003594">
    <property type="entry name" value="HATPase_dom"/>
</dbReference>
<dbReference type="Pfam" id="PF02518">
    <property type="entry name" value="HATPase_c"/>
    <property type="match status" value="1"/>
</dbReference>
<dbReference type="SMART" id="SM00388">
    <property type="entry name" value="HisKA"/>
    <property type="match status" value="1"/>
</dbReference>
<feature type="compositionally biased region" description="Polar residues" evidence="5">
    <location>
        <begin position="1"/>
        <end position="18"/>
    </location>
</feature>
<dbReference type="Gene3D" id="3.30.565.10">
    <property type="entry name" value="Histidine kinase-like ATPase, C-terminal domain"/>
    <property type="match status" value="1"/>
</dbReference>
<dbReference type="SMART" id="SM00448">
    <property type="entry name" value="REC"/>
    <property type="match status" value="1"/>
</dbReference>
<dbReference type="EC" id="2.7.13.3" evidence="2"/>
<evidence type="ECO:0000259" key="8">
    <source>
        <dbReference type="PROSITE" id="PS50112"/>
    </source>
</evidence>
<evidence type="ECO:0000256" key="3">
    <source>
        <dbReference type="ARBA" id="ARBA00022553"/>
    </source>
</evidence>
<proteinExistence type="predicted"/>
<keyword evidence="10" id="KW-0808">Transferase</keyword>
<dbReference type="InterPro" id="IPR035965">
    <property type="entry name" value="PAS-like_dom_sf"/>
</dbReference>